<evidence type="ECO:0000313" key="1">
    <source>
        <dbReference type="EMBL" id="OWM80219.1"/>
    </source>
</evidence>
<accession>A0A218X668</accession>
<reference evidence="2" key="1">
    <citation type="journal article" date="2017" name="Plant J.">
        <title>The pomegranate (Punica granatum L.) genome and the genomics of punicalagin biosynthesis.</title>
        <authorList>
            <person name="Qin G."/>
            <person name="Xu C."/>
            <person name="Ming R."/>
            <person name="Tang H."/>
            <person name="Guyot R."/>
            <person name="Kramer E.M."/>
            <person name="Hu Y."/>
            <person name="Yi X."/>
            <person name="Qi Y."/>
            <person name="Xu X."/>
            <person name="Gao Z."/>
            <person name="Pan H."/>
            <person name="Jian J."/>
            <person name="Tian Y."/>
            <person name="Yue Z."/>
            <person name="Xu Y."/>
        </authorList>
    </citation>
    <scope>NUCLEOTIDE SEQUENCE [LARGE SCALE GENOMIC DNA]</scope>
    <source>
        <strain evidence="2">cv. Dabenzi</strain>
    </source>
</reference>
<evidence type="ECO:0000313" key="2">
    <source>
        <dbReference type="Proteomes" id="UP000197138"/>
    </source>
</evidence>
<protein>
    <submittedName>
        <fullName evidence="1">Uncharacterized protein</fullName>
    </submittedName>
</protein>
<proteinExistence type="predicted"/>
<dbReference type="AlphaFoldDB" id="A0A218X668"/>
<comment type="caution">
    <text evidence="1">The sequence shown here is derived from an EMBL/GenBank/DDBJ whole genome shotgun (WGS) entry which is preliminary data.</text>
</comment>
<dbReference type="Proteomes" id="UP000197138">
    <property type="component" value="Unassembled WGS sequence"/>
</dbReference>
<sequence length="94" mass="10150">MCLEDSPGGVCYHWNVPRGNLGEPYGVPNGHSKLVPRPRWSLGACRPVLGCRLLVSGSGPGSPVRKGIRERSGVSRLKRDALGTHPNVSLVTWH</sequence>
<organism evidence="1 2">
    <name type="scientific">Punica granatum</name>
    <name type="common">Pomegranate</name>
    <dbReference type="NCBI Taxonomy" id="22663"/>
    <lineage>
        <taxon>Eukaryota</taxon>
        <taxon>Viridiplantae</taxon>
        <taxon>Streptophyta</taxon>
        <taxon>Embryophyta</taxon>
        <taxon>Tracheophyta</taxon>
        <taxon>Spermatophyta</taxon>
        <taxon>Magnoliopsida</taxon>
        <taxon>eudicotyledons</taxon>
        <taxon>Gunneridae</taxon>
        <taxon>Pentapetalae</taxon>
        <taxon>rosids</taxon>
        <taxon>malvids</taxon>
        <taxon>Myrtales</taxon>
        <taxon>Lythraceae</taxon>
        <taxon>Punica</taxon>
    </lineage>
</organism>
<name>A0A218X668_PUNGR</name>
<gene>
    <name evidence="1" type="ORF">CDL15_Pgr012350</name>
</gene>
<dbReference type="EMBL" id="MTKT01002254">
    <property type="protein sequence ID" value="OWM80219.1"/>
    <property type="molecule type" value="Genomic_DNA"/>
</dbReference>